<dbReference type="SMART" id="SM00861">
    <property type="entry name" value="Transket_pyr"/>
    <property type="match status" value="1"/>
</dbReference>
<dbReference type="FunFam" id="2.40.50.100:FF:000010">
    <property type="entry name" value="Acetyltransferase component of pyruvate dehydrogenase complex"/>
    <property type="match status" value="1"/>
</dbReference>
<dbReference type="CDD" id="cd06849">
    <property type="entry name" value="lipoyl_domain"/>
    <property type="match status" value="1"/>
</dbReference>
<dbReference type="RefSeq" id="WP_071469066.1">
    <property type="nucleotide sequence ID" value="NZ_MEHT01000009.1"/>
</dbReference>
<comment type="cofactor">
    <cofactor evidence="2 11">
        <name>thiamine diphosphate</name>
        <dbReference type="ChEBI" id="CHEBI:58937"/>
    </cofactor>
</comment>
<dbReference type="GO" id="GO:0004739">
    <property type="term" value="F:pyruvate dehydrogenase (acetyl-transferring) activity"/>
    <property type="evidence" value="ECO:0007669"/>
    <property type="project" value="UniProtKB-UniRule"/>
</dbReference>
<keyword evidence="7 11" id="KW-0560">Oxidoreductase</keyword>
<dbReference type="SUPFAM" id="SSF51230">
    <property type="entry name" value="Single hybrid motif"/>
    <property type="match status" value="1"/>
</dbReference>
<keyword evidence="9 11" id="KW-0670">Pyruvate</keyword>
<dbReference type="Gene3D" id="2.40.50.100">
    <property type="match status" value="1"/>
</dbReference>
<dbReference type="STRING" id="121821.GCA_001870675_02411"/>
<dbReference type="NCBIfam" id="NF008854">
    <property type="entry name" value="PRK11892.1"/>
    <property type="match status" value="1"/>
</dbReference>
<keyword evidence="8 11" id="KW-0786">Thiamine pyrophosphate</keyword>
<comment type="cofactor">
    <cofactor evidence="1">
        <name>(R)-lipoate</name>
        <dbReference type="ChEBI" id="CHEBI:83088"/>
    </cofactor>
</comment>
<feature type="domain" description="Lipoyl-binding" evidence="13">
    <location>
        <begin position="2"/>
        <end position="78"/>
    </location>
</feature>
<keyword evidence="6" id="KW-0450">Lipoyl</keyword>
<comment type="catalytic activity">
    <reaction evidence="11">
        <text>N(6)-[(R)-lipoyl]-L-lysyl-[protein] + pyruvate + H(+) = N(6)-[(R)-S(8)-acetyldihydrolipoyl]-L-lysyl-[protein] + CO2</text>
        <dbReference type="Rhea" id="RHEA:19189"/>
        <dbReference type="Rhea" id="RHEA-COMP:10474"/>
        <dbReference type="Rhea" id="RHEA-COMP:10478"/>
        <dbReference type="ChEBI" id="CHEBI:15361"/>
        <dbReference type="ChEBI" id="CHEBI:15378"/>
        <dbReference type="ChEBI" id="CHEBI:16526"/>
        <dbReference type="ChEBI" id="CHEBI:83099"/>
        <dbReference type="ChEBI" id="CHEBI:83111"/>
        <dbReference type="EC" id="1.2.4.1"/>
    </reaction>
</comment>
<dbReference type="PANTHER" id="PTHR11624">
    <property type="entry name" value="DEHYDROGENASE RELATED"/>
    <property type="match status" value="1"/>
</dbReference>
<dbReference type="PANTHER" id="PTHR11624:SF96">
    <property type="entry name" value="PYRUVATE DEHYDROGENASE E1 COMPONENT SUBUNIT BETA, MITOCHONDRIAL"/>
    <property type="match status" value="1"/>
</dbReference>
<evidence type="ECO:0000259" key="13">
    <source>
        <dbReference type="PROSITE" id="PS50968"/>
    </source>
</evidence>
<evidence type="ECO:0000256" key="3">
    <source>
        <dbReference type="ARBA" id="ARBA00011870"/>
    </source>
</evidence>
<protein>
    <recommendedName>
        <fullName evidence="5 11">Pyruvate dehydrogenase E1 component subunit beta</fullName>
        <ecNumber evidence="4 11">1.2.4.1</ecNumber>
    </recommendedName>
</protein>
<dbReference type="CDD" id="cd07036">
    <property type="entry name" value="TPP_PYR_E1-PDHc-beta_like"/>
    <property type="match status" value="1"/>
</dbReference>
<dbReference type="Pfam" id="PF02779">
    <property type="entry name" value="Transket_pyr"/>
    <property type="match status" value="1"/>
</dbReference>
<dbReference type="InterPro" id="IPR027110">
    <property type="entry name" value="PDHB_mito-type"/>
</dbReference>
<gene>
    <name evidence="14" type="ORF">LY56_00339</name>
</gene>
<dbReference type="Proteomes" id="UP000249364">
    <property type="component" value="Unassembled WGS sequence"/>
</dbReference>
<feature type="compositionally biased region" description="Low complexity" evidence="12">
    <location>
        <begin position="103"/>
        <end position="127"/>
    </location>
</feature>
<evidence type="ECO:0000256" key="5">
    <source>
        <dbReference type="ARBA" id="ARBA00016138"/>
    </source>
</evidence>
<dbReference type="FunFam" id="3.40.50.970:FF:000001">
    <property type="entry name" value="Pyruvate dehydrogenase E1 beta subunit"/>
    <property type="match status" value="1"/>
</dbReference>
<evidence type="ECO:0000256" key="4">
    <source>
        <dbReference type="ARBA" id="ARBA00012281"/>
    </source>
</evidence>
<comment type="caution">
    <text evidence="14">The sequence shown here is derived from an EMBL/GenBank/DDBJ whole genome shotgun (WGS) entry which is preliminary data.</text>
</comment>
<proteinExistence type="predicted"/>
<dbReference type="Pfam" id="PF02780">
    <property type="entry name" value="Transketolase_C"/>
    <property type="match status" value="1"/>
</dbReference>
<dbReference type="NCBIfam" id="NF006667">
    <property type="entry name" value="PRK09212.1"/>
    <property type="match status" value="1"/>
</dbReference>
<dbReference type="GO" id="GO:0006086">
    <property type="term" value="P:pyruvate decarboxylation to acetyl-CoA"/>
    <property type="evidence" value="ECO:0007669"/>
    <property type="project" value="InterPro"/>
</dbReference>
<dbReference type="InterPro" id="IPR000089">
    <property type="entry name" value="Biotin_lipoyl"/>
</dbReference>
<evidence type="ECO:0000256" key="12">
    <source>
        <dbReference type="SAM" id="MobiDB-lite"/>
    </source>
</evidence>
<dbReference type="InterPro" id="IPR009014">
    <property type="entry name" value="Transketo_C/PFOR_II"/>
</dbReference>
<dbReference type="SUPFAM" id="SSF52922">
    <property type="entry name" value="TK C-terminal domain-like"/>
    <property type="match status" value="1"/>
</dbReference>
<dbReference type="FunFam" id="3.40.50.920:FF:000001">
    <property type="entry name" value="Pyruvate dehydrogenase E1 beta subunit"/>
    <property type="match status" value="1"/>
</dbReference>
<organism evidence="14 15">
    <name type="scientific">Roseinatronobacter thiooxidans</name>
    <dbReference type="NCBI Taxonomy" id="121821"/>
    <lineage>
        <taxon>Bacteria</taxon>
        <taxon>Pseudomonadati</taxon>
        <taxon>Pseudomonadota</taxon>
        <taxon>Alphaproteobacteria</taxon>
        <taxon>Rhodobacterales</taxon>
        <taxon>Paracoccaceae</taxon>
        <taxon>Roseinatronobacter</taxon>
    </lineage>
</organism>
<dbReference type="InterPro" id="IPR005475">
    <property type="entry name" value="Transketolase-like_Pyr-bd"/>
</dbReference>
<dbReference type="Gene3D" id="3.40.50.920">
    <property type="match status" value="1"/>
</dbReference>
<dbReference type="InterPro" id="IPR003016">
    <property type="entry name" value="2-oxoA_DH_lipoyl-BS"/>
</dbReference>
<dbReference type="InterPro" id="IPR011053">
    <property type="entry name" value="Single_hybrid_motif"/>
</dbReference>
<dbReference type="Pfam" id="PF00364">
    <property type="entry name" value="Biotin_lipoyl"/>
    <property type="match status" value="1"/>
</dbReference>
<dbReference type="EMBL" id="QKZQ01000001">
    <property type="protein sequence ID" value="PZX48189.1"/>
    <property type="molecule type" value="Genomic_DNA"/>
</dbReference>
<dbReference type="EC" id="1.2.4.1" evidence="4 11"/>
<evidence type="ECO:0000256" key="6">
    <source>
        <dbReference type="ARBA" id="ARBA00022823"/>
    </source>
</evidence>
<dbReference type="PROSITE" id="PS00189">
    <property type="entry name" value="LIPOYL"/>
    <property type="match status" value="1"/>
</dbReference>
<sequence length="459" mass="49075">MATEILMPALSPTMEEGTLAKWLVKEGDTVSSGDILAEIETDKATMEFEAVDDGVMGKILIAAGTEGVKVNTPIAVLVAEGEDVPAEGAKAATTPAPAALNGAEDKTAAPATAAPAPATPKADTTPDWPEGTEMKTQTVREALRDAMAEEMRSTDEVFVMGEEVAEYQGAYKITQGLLDEFGARRVIDTPITEHGFAGIGVGAAFGGLRPIVEFMTFNFAMQAIDHILNSAAKTLYMSGGQMGCPIVFRGPNGAAARVGAQHSQCYAAWYSQIPGLKVVMPYSAADAKGLLKQAIRDPNPVVFLENEILYGRSFEVPVLDDFTIPFGKAKTWREGTDVSIVSFGIGMTYALEAAERLEKDGISAEVIDLRTIRPMDTDAILASVMKTNRLVTVEEGYPQGSVGNYITSVVMERAFDYLDAPVINLTGKDVPMPYAANLEKLALVTTDEVVEAVRKVTYR</sequence>
<comment type="function">
    <text evidence="11">The pyruvate dehydrogenase complex catalyzes the overall conversion of pyruvate to acetyl-CoA and CO2.</text>
</comment>
<evidence type="ECO:0000313" key="15">
    <source>
        <dbReference type="Proteomes" id="UP000249364"/>
    </source>
</evidence>
<dbReference type="Gene3D" id="3.40.50.970">
    <property type="match status" value="1"/>
</dbReference>
<reference evidence="14 15" key="1">
    <citation type="submission" date="2018-06" db="EMBL/GenBank/DDBJ databases">
        <title>Genomic Encyclopedia of Archaeal and Bacterial Type Strains, Phase II (KMG-II): from individual species to whole genera.</title>
        <authorList>
            <person name="Goeker M."/>
        </authorList>
    </citation>
    <scope>NUCLEOTIDE SEQUENCE [LARGE SCALE GENOMIC DNA]</scope>
    <source>
        <strain evidence="14 15">DSM 13087</strain>
    </source>
</reference>
<name>A0A2W7R244_9RHOB</name>
<dbReference type="InterPro" id="IPR029061">
    <property type="entry name" value="THDP-binding"/>
</dbReference>
<dbReference type="PROSITE" id="PS50968">
    <property type="entry name" value="BIOTINYL_LIPOYL"/>
    <property type="match status" value="1"/>
</dbReference>
<dbReference type="OrthoDB" id="9780894at2"/>
<comment type="subunit">
    <text evidence="3">Heterodimer of an alpha and a beta chain.</text>
</comment>
<evidence type="ECO:0000256" key="11">
    <source>
        <dbReference type="RuleBase" id="RU364074"/>
    </source>
</evidence>
<dbReference type="AlphaFoldDB" id="A0A2W7R244"/>
<evidence type="ECO:0000256" key="7">
    <source>
        <dbReference type="ARBA" id="ARBA00023002"/>
    </source>
</evidence>
<evidence type="ECO:0000256" key="9">
    <source>
        <dbReference type="ARBA" id="ARBA00023317"/>
    </source>
</evidence>
<feature type="region of interest" description="Disordered" evidence="12">
    <location>
        <begin position="103"/>
        <end position="134"/>
    </location>
</feature>
<evidence type="ECO:0000256" key="8">
    <source>
        <dbReference type="ARBA" id="ARBA00023052"/>
    </source>
</evidence>
<dbReference type="InterPro" id="IPR033248">
    <property type="entry name" value="Transketolase_C"/>
</dbReference>
<evidence type="ECO:0000256" key="2">
    <source>
        <dbReference type="ARBA" id="ARBA00001964"/>
    </source>
</evidence>
<keyword evidence="15" id="KW-1185">Reference proteome</keyword>
<evidence type="ECO:0000256" key="10">
    <source>
        <dbReference type="ARBA" id="ARBA00025211"/>
    </source>
</evidence>
<evidence type="ECO:0000256" key="1">
    <source>
        <dbReference type="ARBA" id="ARBA00001938"/>
    </source>
</evidence>
<dbReference type="SUPFAM" id="SSF52518">
    <property type="entry name" value="Thiamin diphosphate-binding fold (THDP-binding)"/>
    <property type="match status" value="1"/>
</dbReference>
<evidence type="ECO:0000313" key="14">
    <source>
        <dbReference type="EMBL" id="PZX48189.1"/>
    </source>
</evidence>
<comment type="function">
    <text evidence="10">The pyruvate dehydrogenase complex catalyzes the overall conversion of pyruvate to acetyl-CoA and CO(2). It contains multiple copies of three enzymatic components: pyruvate dehydrogenase (E1), dihydrolipoamide acetyltransferase (E2) and lipoamide dehydrogenase (E3).</text>
</comment>
<accession>A0A2W7R244</accession>